<sequence length="349" mass="36935">MTTLRQPRVAHGWIVFVLIAVVGLFYVKWFPYYNRAFVAASQHSIGKSILMGTSASAPAPSWQAALDYAMAYGRAIWQAMVLGLLLGSAVQALIPPRWVARALGEHNFGSVVNGGLMSLPGMMCTCCAAPVVAGLRAREAAPGAAVAFWLGNTVLNPAALVFMGFVLGWQWTGLRLVLGVLMVFGLGYAINRMVTPAQAASSREALAKLIDEDEPGTAFSRWIKILGRMTLRLVPEYIVLVLLLGAARAWLFPHIGPDIGNGMLWIVVFAVAGTLFVIPTAGEVPIIQAMLSLGMAAGPAGALLMTLPPVSVPSLAMLARSFPPRVLALVAASVVVFGIVSGLIAAAWF</sequence>
<keyword evidence="5 7" id="KW-1133">Transmembrane helix</keyword>
<evidence type="ECO:0000313" key="8">
    <source>
        <dbReference type="EMBL" id="SAK69803.1"/>
    </source>
</evidence>
<feature type="transmembrane region" description="Helical" evidence="7">
    <location>
        <begin position="327"/>
        <end position="348"/>
    </location>
</feature>
<dbReference type="RefSeq" id="WP_086970479.1">
    <property type="nucleotide sequence ID" value="NZ_FCOJ02000030.1"/>
</dbReference>
<dbReference type="PANTHER" id="PTHR43299:SF1">
    <property type="entry name" value="UPF0718 PROTEIN YRAQ"/>
    <property type="match status" value="1"/>
</dbReference>
<organism evidence="8 9">
    <name type="scientific">Caballeronia glebae</name>
    <dbReference type="NCBI Taxonomy" id="1777143"/>
    <lineage>
        <taxon>Bacteria</taxon>
        <taxon>Pseudomonadati</taxon>
        <taxon>Pseudomonadota</taxon>
        <taxon>Betaproteobacteria</taxon>
        <taxon>Burkholderiales</taxon>
        <taxon>Burkholderiaceae</taxon>
        <taxon>Caballeronia</taxon>
    </lineage>
</organism>
<feature type="transmembrane region" description="Helical" evidence="7">
    <location>
        <begin position="173"/>
        <end position="190"/>
    </location>
</feature>
<protein>
    <submittedName>
        <fullName evidence="8">Permease</fullName>
    </submittedName>
</protein>
<keyword evidence="6 7" id="KW-0472">Membrane</keyword>
<feature type="transmembrane region" description="Helical" evidence="7">
    <location>
        <begin position="12"/>
        <end position="30"/>
    </location>
</feature>
<dbReference type="Pfam" id="PF03773">
    <property type="entry name" value="ArsP_1"/>
    <property type="match status" value="1"/>
</dbReference>
<dbReference type="Proteomes" id="UP000054596">
    <property type="component" value="Unassembled WGS sequence"/>
</dbReference>
<dbReference type="GO" id="GO:0005886">
    <property type="term" value="C:plasma membrane"/>
    <property type="evidence" value="ECO:0007669"/>
    <property type="project" value="UniProtKB-SubCell"/>
</dbReference>
<dbReference type="PANTHER" id="PTHR43299">
    <property type="entry name" value="UPF0718 PROTEIN YRAQ"/>
    <property type="match status" value="1"/>
</dbReference>
<proteinExistence type="inferred from homology"/>
<evidence type="ECO:0000256" key="6">
    <source>
        <dbReference type="ARBA" id="ARBA00023136"/>
    </source>
</evidence>
<evidence type="ECO:0000256" key="3">
    <source>
        <dbReference type="ARBA" id="ARBA00022475"/>
    </source>
</evidence>
<evidence type="ECO:0000256" key="5">
    <source>
        <dbReference type="ARBA" id="ARBA00022989"/>
    </source>
</evidence>
<dbReference type="STRING" id="1777143.AWB82_04136"/>
<evidence type="ECO:0000256" key="2">
    <source>
        <dbReference type="ARBA" id="ARBA00006386"/>
    </source>
</evidence>
<feature type="transmembrane region" description="Helical" evidence="7">
    <location>
        <begin position="75"/>
        <end position="94"/>
    </location>
</feature>
<feature type="transmembrane region" description="Helical" evidence="7">
    <location>
        <begin position="114"/>
        <end position="135"/>
    </location>
</feature>
<comment type="caution">
    <text evidence="8">The sequence shown here is derived from an EMBL/GenBank/DDBJ whole genome shotgun (WGS) entry which is preliminary data.</text>
</comment>
<feature type="transmembrane region" description="Helical" evidence="7">
    <location>
        <begin position="147"/>
        <end position="167"/>
    </location>
</feature>
<reference evidence="8" key="1">
    <citation type="submission" date="2016-01" db="EMBL/GenBank/DDBJ databases">
        <authorList>
            <person name="Peeters C."/>
        </authorList>
    </citation>
    <scope>NUCLEOTIDE SEQUENCE [LARGE SCALE GENOMIC DNA]</scope>
    <source>
        <strain evidence="8">LMG 29325</strain>
    </source>
</reference>
<name>A0A158BID2_9BURK</name>
<gene>
    <name evidence="8" type="ORF">AWB82_04136</name>
</gene>
<accession>A0A158BID2</accession>
<feature type="transmembrane region" description="Helical" evidence="7">
    <location>
        <begin position="289"/>
        <end position="307"/>
    </location>
</feature>
<keyword evidence="9" id="KW-1185">Reference proteome</keyword>
<evidence type="ECO:0000256" key="1">
    <source>
        <dbReference type="ARBA" id="ARBA00004651"/>
    </source>
</evidence>
<dbReference type="EMBL" id="FCOJ02000030">
    <property type="protein sequence ID" value="SAK69803.1"/>
    <property type="molecule type" value="Genomic_DNA"/>
</dbReference>
<keyword evidence="4 7" id="KW-0812">Transmembrane</keyword>
<evidence type="ECO:0000256" key="4">
    <source>
        <dbReference type="ARBA" id="ARBA00022692"/>
    </source>
</evidence>
<evidence type="ECO:0000313" key="9">
    <source>
        <dbReference type="Proteomes" id="UP000054596"/>
    </source>
</evidence>
<dbReference type="AlphaFoldDB" id="A0A158BID2"/>
<feature type="transmembrane region" description="Helical" evidence="7">
    <location>
        <begin position="263"/>
        <end position="282"/>
    </location>
</feature>
<dbReference type="OrthoDB" id="8771795at2"/>
<evidence type="ECO:0000256" key="7">
    <source>
        <dbReference type="SAM" id="Phobius"/>
    </source>
</evidence>
<keyword evidence="3" id="KW-1003">Cell membrane</keyword>
<comment type="similarity">
    <text evidence="2">Belongs to the UPF0718 family.</text>
</comment>
<comment type="subcellular location">
    <subcellularLocation>
        <location evidence="1">Cell membrane</location>
        <topology evidence="1">Multi-pass membrane protein</topology>
    </subcellularLocation>
</comment>
<dbReference type="InterPro" id="IPR005524">
    <property type="entry name" value="DUF318"/>
</dbReference>
<feature type="transmembrane region" description="Helical" evidence="7">
    <location>
        <begin position="233"/>
        <end position="251"/>
    </location>
</feature>